<evidence type="ECO:0000256" key="3">
    <source>
        <dbReference type="ARBA" id="ARBA00013068"/>
    </source>
</evidence>
<reference evidence="7 8" key="1">
    <citation type="journal article" date="2016" name="Nat. Commun.">
        <title>Thousands of microbial genomes shed light on interconnected biogeochemical processes in an aquifer system.</title>
        <authorList>
            <person name="Anantharaman K."/>
            <person name="Brown C.T."/>
            <person name="Hug L.A."/>
            <person name="Sharon I."/>
            <person name="Castelle C.J."/>
            <person name="Probst A.J."/>
            <person name="Thomas B.C."/>
            <person name="Singh A."/>
            <person name="Wilkins M.J."/>
            <person name="Karaoz U."/>
            <person name="Brodie E.L."/>
            <person name="Williams K.H."/>
            <person name="Hubbard S.S."/>
            <person name="Banfield J.F."/>
        </authorList>
    </citation>
    <scope>NUCLEOTIDE SEQUENCE [LARGE SCALE GENOMIC DNA]</scope>
</reference>
<dbReference type="InterPro" id="IPR013785">
    <property type="entry name" value="Aldolase_TIM"/>
</dbReference>
<dbReference type="SUPFAM" id="SSF51569">
    <property type="entry name" value="Aldolase"/>
    <property type="match status" value="1"/>
</dbReference>
<organism evidence="7 8">
    <name type="scientific">candidate division WWE3 bacterium RBG_19FT_COMBO_34_6</name>
    <dbReference type="NCBI Taxonomy" id="1802612"/>
    <lineage>
        <taxon>Bacteria</taxon>
        <taxon>Katanobacteria</taxon>
    </lineage>
</organism>
<dbReference type="PANTHER" id="PTHR11627">
    <property type="entry name" value="FRUCTOSE-BISPHOSPHATE ALDOLASE"/>
    <property type="match status" value="1"/>
</dbReference>
<protein>
    <recommendedName>
        <fullName evidence="3">fructose-bisphosphate aldolase</fullName>
        <ecNumber evidence="3">4.1.2.13</ecNumber>
    </recommendedName>
    <alternativeName>
        <fullName evidence="6">Fructose-bisphosphate aldolase class I</fullName>
    </alternativeName>
</protein>
<evidence type="ECO:0000313" key="8">
    <source>
        <dbReference type="Proteomes" id="UP000178615"/>
    </source>
</evidence>
<gene>
    <name evidence="7" type="ORF">A2V49_03870</name>
</gene>
<dbReference type="UniPathway" id="UPA00109">
    <property type="reaction ID" value="UER00183"/>
</dbReference>
<comment type="caution">
    <text evidence="7">The sequence shown here is derived from an EMBL/GenBank/DDBJ whole genome shotgun (WGS) entry which is preliminary data.</text>
</comment>
<evidence type="ECO:0000313" key="7">
    <source>
        <dbReference type="EMBL" id="OGC45602.1"/>
    </source>
</evidence>
<evidence type="ECO:0000256" key="1">
    <source>
        <dbReference type="ARBA" id="ARBA00004714"/>
    </source>
</evidence>
<dbReference type="Gene3D" id="3.20.20.70">
    <property type="entry name" value="Aldolase class I"/>
    <property type="match status" value="1"/>
</dbReference>
<keyword evidence="4" id="KW-0324">Glycolysis</keyword>
<dbReference type="EMBL" id="MEUV01000026">
    <property type="protein sequence ID" value="OGC45602.1"/>
    <property type="molecule type" value="Genomic_DNA"/>
</dbReference>
<dbReference type="GO" id="GO:0006096">
    <property type="term" value="P:glycolytic process"/>
    <property type="evidence" value="ECO:0007669"/>
    <property type="project" value="UniProtKB-UniPathway"/>
</dbReference>
<evidence type="ECO:0000256" key="4">
    <source>
        <dbReference type="ARBA" id="ARBA00023152"/>
    </source>
</evidence>
<keyword evidence="5" id="KW-0456">Lyase</keyword>
<dbReference type="Proteomes" id="UP000178615">
    <property type="component" value="Unassembled WGS sequence"/>
</dbReference>
<evidence type="ECO:0000256" key="2">
    <source>
        <dbReference type="ARBA" id="ARBA00010387"/>
    </source>
</evidence>
<name>A0A1F4UL71_UNCKA</name>
<dbReference type="Pfam" id="PF00274">
    <property type="entry name" value="Glycolytic"/>
    <property type="match status" value="1"/>
</dbReference>
<evidence type="ECO:0000256" key="5">
    <source>
        <dbReference type="ARBA" id="ARBA00023239"/>
    </source>
</evidence>
<comment type="pathway">
    <text evidence="1">Carbohydrate degradation; glycolysis; D-glyceraldehyde 3-phosphate and glycerone phosphate from D-glucose: step 4/4.</text>
</comment>
<dbReference type="NCBIfam" id="NF033379">
    <property type="entry name" value="FrucBisAld_I"/>
    <property type="match status" value="1"/>
</dbReference>
<evidence type="ECO:0000256" key="6">
    <source>
        <dbReference type="ARBA" id="ARBA00029799"/>
    </source>
</evidence>
<dbReference type="InterPro" id="IPR000741">
    <property type="entry name" value="FBA_I"/>
</dbReference>
<accession>A0A1F4UL71</accession>
<proteinExistence type="inferred from homology"/>
<dbReference type="EC" id="4.1.2.13" evidence="3"/>
<sequence>MNNALYAVAKQIVTPHKGILASDERPSAADKNLEKAGIPSNEEIRRKYRELFINTPGIEQYLSGIIMHEETFYQSDSTGKLFRNILKEKNIISIIKLDEGLEELPNFPGEKISIGLDNLKKRAEKFYEDGAKAAKWRSVIKIGNDLPSPEVVHANSIILSTYALFCQQAGLVPIVEPEVLIDGDHTIQKSEEVTNKTLKDVFGTLKRYKVDLKAVVLKTSMVIPGNKCQVMASPEEIADATVRVLQATVPEEVPGIVFLSGGQSSEDATINLNFIAKKEPLPWEITFSYLRALEAPAIQVWQGKDENIQKARNIFMTRLRECVLADSGIYQK</sequence>
<dbReference type="AlphaFoldDB" id="A0A1F4UL71"/>
<comment type="similarity">
    <text evidence="2">Belongs to the class I fructose-bisphosphate aldolase family.</text>
</comment>
<dbReference type="GO" id="GO:0004332">
    <property type="term" value="F:fructose-bisphosphate aldolase activity"/>
    <property type="evidence" value="ECO:0007669"/>
    <property type="project" value="UniProtKB-EC"/>
</dbReference>